<organism evidence="4 5">
    <name type="scientific">Debaryomyces hansenii (strain ATCC 36239 / CBS 767 / BCRC 21394 / JCM 1990 / NBRC 0083 / IGC 2968)</name>
    <name type="common">Yeast</name>
    <name type="synonym">Torulaspora hansenii</name>
    <dbReference type="NCBI Taxonomy" id="284592"/>
    <lineage>
        <taxon>Eukaryota</taxon>
        <taxon>Fungi</taxon>
        <taxon>Dikarya</taxon>
        <taxon>Ascomycota</taxon>
        <taxon>Saccharomycotina</taxon>
        <taxon>Pichiomycetes</taxon>
        <taxon>Debaryomycetaceae</taxon>
        <taxon>Debaryomyces</taxon>
    </lineage>
</organism>
<dbReference type="STRING" id="284592.Q6BMR6"/>
<proteinExistence type="predicted"/>
<dbReference type="GO" id="GO:0008270">
    <property type="term" value="F:zinc ion binding"/>
    <property type="evidence" value="ECO:0007669"/>
    <property type="project" value="UniProtKB-KW"/>
</dbReference>
<keyword evidence="1" id="KW-0863">Zinc-finger</keyword>
<accession>Q6BMR6</accession>
<feature type="region of interest" description="Disordered" evidence="2">
    <location>
        <begin position="403"/>
        <end position="428"/>
    </location>
</feature>
<reference evidence="4 5" key="1">
    <citation type="journal article" date="2004" name="Nature">
        <title>Genome evolution in yeasts.</title>
        <authorList>
            <consortium name="Genolevures"/>
            <person name="Dujon B."/>
            <person name="Sherman D."/>
            <person name="Fischer G."/>
            <person name="Durrens P."/>
            <person name="Casaregola S."/>
            <person name="Lafontaine I."/>
            <person name="de Montigny J."/>
            <person name="Marck C."/>
            <person name="Neuveglise C."/>
            <person name="Talla E."/>
            <person name="Goffard N."/>
            <person name="Frangeul L."/>
            <person name="Aigle M."/>
            <person name="Anthouard V."/>
            <person name="Babour A."/>
            <person name="Barbe V."/>
            <person name="Barnay S."/>
            <person name="Blanchin S."/>
            <person name="Beckerich J.M."/>
            <person name="Beyne E."/>
            <person name="Bleykasten C."/>
            <person name="Boisrame A."/>
            <person name="Boyer J."/>
            <person name="Cattolico L."/>
            <person name="Confanioleri F."/>
            <person name="de Daruvar A."/>
            <person name="Despons L."/>
            <person name="Fabre E."/>
            <person name="Fairhead C."/>
            <person name="Ferry-Dumazet H."/>
            <person name="Groppi A."/>
            <person name="Hantraye F."/>
            <person name="Hennequin C."/>
            <person name="Jauniaux N."/>
            <person name="Joyet P."/>
            <person name="Kachouri R."/>
            <person name="Kerrest A."/>
            <person name="Koszul R."/>
            <person name="Lemaire M."/>
            <person name="Lesur I."/>
            <person name="Ma L."/>
            <person name="Muller H."/>
            <person name="Nicaud J.M."/>
            <person name="Nikolski M."/>
            <person name="Oztas S."/>
            <person name="Ozier-Kalogeropoulos O."/>
            <person name="Pellenz S."/>
            <person name="Potier S."/>
            <person name="Richard G.F."/>
            <person name="Straub M.L."/>
            <person name="Suleau A."/>
            <person name="Swennene D."/>
            <person name="Tekaia F."/>
            <person name="Wesolowski-Louvel M."/>
            <person name="Westhof E."/>
            <person name="Wirth B."/>
            <person name="Zeniou-Meyer M."/>
            <person name="Zivanovic I."/>
            <person name="Bolotin-Fukuhara M."/>
            <person name="Thierry A."/>
            <person name="Bouchier C."/>
            <person name="Caudron B."/>
            <person name="Scarpelli C."/>
            <person name="Gaillardin C."/>
            <person name="Weissenbach J."/>
            <person name="Wincker P."/>
            <person name="Souciet J.L."/>
        </authorList>
    </citation>
    <scope>NUCLEOTIDE SEQUENCE [LARGE SCALE GENOMIC DNA]</scope>
    <source>
        <strain evidence="5">ATCC 36239 / CBS 767 / BCRC 21394 / JCM 1990 / NBRC 0083 / IGC 2968</strain>
    </source>
</reference>
<dbReference type="SMART" id="SM00401">
    <property type="entry name" value="ZnF_GATA"/>
    <property type="match status" value="1"/>
</dbReference>
<gene>
    <name evidence="4" type="ordered locus">DEHA2F03190g</name>
</gene>
<evidence type="ECO:0000256" key="1">
    <source>
        <dbReference type="PROSITE-ProRule" id="PRU00094"/>
    </source>
</evidence>
<dbReference type="RefSeq" id="XP_460505.1">
    <property type="nucleotide sequence ID" value="XM_460505.1"/>
</dbReference>
<dbReference type="KEGG" id="dha:DEHA2F03190g"/>
<evidence type="ECO:0000256" key="2">
    <source>
        <dbReference type="SAM" id="MobiDB-lite"/>
    </source>
</evidence>
<dbReference type="OMA" id="APRVCIS"/>
<dbReference type="SUPFAM" id="SSF57716">
    <property type="entry name" value="Glucocorticoid receptor-like (DNA-binding domain)"/>
    <property type="match status" value="1"/>
</dbReference>
<dbReference type="GeneID" id="2903906"/>
<dbReference type="Pfam" id="PF00320">
    <property type="entry name" value="GATA"/>
    <property type="match status" value="1"/>
</dbReference>
<evidence type="ECO:0000259" key="3">
    <source>
        <dbReference type="PROSITE" id="PS50114"/>
    </source>
</evidence>
<evidence type="ECO:0000313" key="5">
    <source>
        <dbReference type="Proteomes" id="UP000000599"/>
    </source>
</evidence>
<dbReference type="InterPro" id="IPR013088">
    <property type="entry name" value="Znf_NHR/GATA"/>
</dbReference>
<evidence type="ECO:0000313" key="4">
    <source>
        <dbReference type="EMBL" id="CAG88818.1"/>
    </source>
</evidence>
<name>Q6BMR6_DEBHA</name>
<protein>
    <submittedName>
        <fullName evidence="4">DEHA2F03190p</fullName>
    </submittedName>
</protein>
<feature type="region of interest" description="Disordered" evidence="2">
    <location>
        <begin position="73"/>
        <end position="104"/>
    </location>
</feature>
<dbReference type="HOGENOM" id="CLU_027584_0_0_1"/>
<dbReference type="VEuPathDB" id="FungiDB:DEHA2F03190g"/>
<keyword evidence="1" id="KW-0479">Metal-binding</keyword>
<keyword evidence="5" id="KW-1185">Reference proteome</keyword>
<dbReference type="Proteomes" id="UP000000599">
    <property type="component" value="Chromosome F"/>
</dbReference>
<dbReference type="CDD" id="cd00202">
    <property type="entry name" value="ZnF_GATA"/>
    <property type="match status" value="1"/>
</dbReference>
<dbReference type="GO" id="GO:0006355">
    <property type="term" value="P:regulation of DNA-templated transcription"/>
    <property type="evidence" value="ECO:0007669"/>
    <property type="project" value="InterPro"/>
</dbReference>
<feature type="domain" description="GATA-type" evidence="3">
    <location>
        <begin position="431"/>
        <end position="468"/>
    </location>
</feature>
<dbReference type="AlphaFoldDB" id="Q6BMR6"/>
<dbReference type="eggNOG" id="ENOG502QX5C">
    <property type="taxonomic scope" value="Eukaryota"/>
</dbReference>
<dbReference type="InterPro" id="IPR000679">
    <property type="entry name" value="Znf_GATA"/>
</dbReference>
<dbReference type="PROSITE" id="PS50114">
    <property type="entry name" value="GATA_ZN_FINGER_2"/>
    <property type="match status" value="1"/>
</dbReference>
<dbReference type="GO" id="GO:0043565">
    <property type="term" value="F:sequence-specific DNA binding"/>
    <property type="evidence" value="ECO:0007669"/>
    <property type="project" value="InterPro"/>
</dbReference>
<keyword evidence="1" id="KW-0862">Zinc</keyword>
<dbReference type="OrthoDB" id="2162994at2759"/>
<sequence length="519" mass="58479">MSVLNTTNMFNNQLNSFTSGHINSRSYNELSSKLKANIKTNKLSQPLQQYAENDVHYIKKRSYSDLLRESSAFGDRGSIKGQDTKRSRTAPPSPPSQPYDTNFQANGVPQFKFKSIKTNSNVRSRSLSPNKKFVTCLSPCNSPSLPNTPHSSPSKKPTLPSISTVLQSTPMTPKAPLRLKPITPTVSLDYFDTYKPNDENWRYGLLDTINKGPNQFNLNQYDYLNKHKISHTSSVPSPVFVKDRPSFNSRISSKIIQNSSPRVNTFDKSNYPPCIQEKVYSERKINFPYESNYTYLNKTYLNDVKKYPEYLELAHSLIQLSQPQSNTPDSHCQPMTPVNTSNNNSVNDTIIEPIYQQNVSHSVYPPTSTPPSSTRLPNPQYNSFLGIISEGPTTPPAENDNKTKFIPVTPPSSKCKSRSELLKSSPRQQHQHAPRVCISCGSDQSPCWRPSWSIKEGQLCNSCGLRYKKTSARCLNDECKKIPAKGEWSLMQSKGKSVFEDGLEGYSCLDCGWRVEVKK</sequence>
<dbReference type="InParanoid" id="Q6BMR6"/>
<dbReference type="Gene3D" id="3.30.50.10">
    <property type="entry name" value="Erythroid Transcription Factor GATA-1, subunit A"/>
    <property type="match status" value="1"/>
</dbReference>
<dbReference type="EMBL" id="CR382138">
    <property type="protein sequence ID" value="CAG88818.1"/>
    <property type="molecule type" value="Genomic_DNA"/>
</dbReference>
<dbReference type="FunCoup" id="Q6BMR6">
    <property type="interactions" value="292"/>
</dbReference>